<keyword evidence="1" id="KW-0175">Coiled coil</keyword>
<accession>A0ABV6MUQ0</accession>
<dbReference type="EMBL" id="JBHLUD010000007">
    <property type="protein sequence ID" value="MFC0544025.1"/>
    <property type="molecule type" value="Genomic_DNA"/>
</dbReference>
<reference evidence="3 4" key="1">
    <citation type="submission" date="2024-09" db="EMBL/GenBank/DDBJ databases">
        <authorList>
            <person name="Sun Q."/>
            <person name="Mori K."/>
        </authorList>
    </citation>
    <scope>NUCLEOTIDE SEQUENCE [LARGE SCALE GENOMIC DNA]</scope>
    <source>
        <strain evidence="3 4">TBRC 1432</strain>
    </source>
</reference>
<comment type="caution">
    <text evidence="3">The sequence shown here is derived from an EMBL/GenBank/DDBJ whole genome shotgun (WGS) entry which is preliminary data.</text>
</comment>
<dbReference type="Gene3D" id="3.40.50.300">
    <property type="entry name" value="P-loop containing nucleotide triphosphate hydrolases"/>
    <property type="match status" value="2"/>
</dbReference>
<dbReference type="Proteomes" id="UP001589810">
    <property type="component" value="Unassembled WGS sequence"/>
</dbReference>
<dbReference type="InterPro" id="IPR027417">
    <property type="entry name" value="P-loop_NTPase"/>
</dbReference>
<dbReference type="NCBIfam" id="TIGR02680">
    <property type="entry name" value="TIGR02680 family protein"/>
    <property type="match status" value="1"/>
</dbReference>
<protein>
    <submittedName>
        <fullName evidence="3">TIGR02680 family protein</fullName>
    </submittedName>
</protein>
<feature type="coiled-coil region" evidence="1">
    <location>
        <begin position="731"/>
        <end position="758"/>
    </location>
</feature>
<dbReference type="InterPro" id="IPR013496">
    <property type="entry name" value="CHP02680"/>
</dbReference>
<feature type="region of interest" description="Disordered" evidence="2">
    <location>
        <begin position="572"/>
        <end position="593"/>
    </location>
</feature>
<organism evidence="3 4">
    <name type="scientific">Kutzneria chonburiensis</name>
    <dbReference type="NCBI Taxonomy" id="1483604"/>
    <lineage>
        <taxon>Bacteria</taxon>
        <taxon>Bacillati</taxon>
        <taxon>Actinomycetota</taxon>
        <taxon>Actinomycetes</taxon>
        <taxon>Pseudonocardiales</taxon>
        <taxon>Pseudonocardiaceae</taxon>
        <taxon>Kutzneria</taxon>
    </lineage>
</organism>
<evidence type="ECO:0000256" key="2">
    <source>
        <dbReference type="SAM" id="MobiDB-lite"/>
    </source>
</evidence>
<dbReference type="RefSeq" id="WP_379794180.1">
    <property type="nucleotide sequence ID" value="NZ_JBHLUD010000007.1"/>
</dbReference>
<gene>
    <name evidence="3" type="ORF">ACFFH7_21150</name>
</gene>
<keyword evidence="4" id="KW-1185">Reference proteome</keyword>
<evidence type="ECO:0000256" key="1">
    <source>
        <dbReference type="SAM" id="Coils"/>
    </source>
</evidence>
<dbReference type="Pfam" id="PF13558">
    <property type="entry name" value="SbcC_Walker_B"/>
    <property type="match status" value="1"/>
</dbReference>
<dbReference type="SUPFAM" id="SSF52540">
    <property type="entry name" value="P-loop containing nucleoside triphosphate hydrolases"/>
    <property type="match status" value="1"/>
</dbReference>
<name>A0ABV6MUQ0_9PSEU</name>
<feature type="region of interest" description="Disordered" evidence="2">
    <location>
        <begin position="463"/>
        <end position="485"/>
    </location>
</feature>
<sequence length="1341" mass="146680">MTITELPWRAAEPLEREAHRWVPTRAGILNVWRYYDEVFEFQRGRLLLRGENGSGKSKALELLLPYLFDANLRANRLSTFGTSERTMHWNLMGDGASGTTRVGYVWVEFRQGDTWFSCGARLQASNHTTAVHADYFTTTLRVGDGLELVTDSGTPLTRNALEQALGDHGLLHGNATEYRSAIRTTLFPGLSEQRYDALITALLQLRTPKLSQRLDPSLLSTLLSRALPPLDQQEIADLAEGFERLDRQRERLTALDAEVTAARTLGGRQRTYAQRVLRAAAATLISATTELDNLTKSARRSAEQHDQVAEQKAETEARIETLVVDEEETQARIAGLVESDAYQHGHELDQLRQHTSAAESRAVAARSDAEAKRRQAVKDAETAANAERDAELRAGTEAVRAADARQAAARAGLIGVHAEVTETLTTAAKQSRVLLRAAVQGRARQIALVRDALAEHATAVDRRQQAETDLEDARSDLSAAEESRAEAAERCEQALTRLVDDLRAWARDCRELAFPDLDMFDELVENEAALLEHVDAVAGSATDVLVRAESSTEAEQDAKKSERDGLADELDALGKKQDLPPEAPPTRTADRSTMAGAPLWRLVRFADSVPESTQASIEAALQSAGVLDAWVGADGAVTGHDVFAVAEAVPPAAGQSLSDVLIPERDAVVPASVVARLLAGVAYGDRAPAGHPAAVGADGSWRLGNLVGSWQKPHAAYIGAVARERARQRRMGELRAQIDQLDTELGALASRLQAIQARRSALARERAARPPYGDVRAARDSLTRKESDVESANRHVRKQLDTLSKRESAVSASLHELTVLAAEHGMPTDRAALDNVERAVEAFRDQAEIWLDSHDELMAARRQRDTAADWAARSGAVAGEREHDAAEAEGEHRRLAAKLETVERTVGVEYREVLAELRDLRIRRSDLAKGLVAARAKASDLAIRLGELGERRKSDIQARDGALVVRDNAARRFRHLAGGTLSADSGFPDLSGLAATLTASDGVRAALDAARSVASTWPNVPHEPNNLGDALHRLSESVHECRTALSARADLDLEADEDVQMFTALVDGVRVGAAELLAILRADAEQSRQEITERERQLFDQTLTGDTRRHLAARIRQAGELVDAMNDRLERVRTASKVAVRLVWQVAPNLPTGTRAARDLLLKDPVRLTESDRESLHQFFRDRIEQAKSNDTATSWEQQLAEVFDYTAWHQFVVKVDRANGEGWQLLTRKLHGALSGGEKAIALHLPLFAAVAAHYQAVPTAPRVILLDEVFVGVDSSNRGQVFALLSALDLDLMLTSDHEWCTYAELDGIAIHQLLTGDGDNAVTTARFVWNGRDLVPDS</sequence>
<proteinExistence type="predicted"/>
<evidence type="ECO:0000313" key="3">
    <source>
        <dbReference type="EMBL" id="MFC0544025.1"/>
    </source>
</evidence>
<evidence type="ECO:0000313" key="4">
    <source>
        <dbReference type="Proteomes" id="UP001589810"/>
    </source>
</evidence>